<dbReference type="UniPathway" id="UPA00219"/>
<dbReference type="FunFam" id="3.40.50.1860:FF:000002">
    <property type="entry name" value="Glutamate racemase"/>
    <property type="match status" value="1"/>
</dbReference>
<dbReference type="SUPFAM" id="SSF53681">
    <property type="entry name" value="Aspartate/glutamate racemase"/>
    <property type="match status" value="2"/>
</dbReference>
<dbReference type="EC" id="5.1.1.3" evidence="2 8"/>
<evidence type="ECO:0000256" key="8">
    <source>
        <dbReference type="HAMAP-Rule" id="MF_00258"/>
    </source>
</evidence>
<comment type="catalytic activity">
    <reaction evidence="1 8">
        <text>L-glutamate = D-glutamate</text>
        <dbReference type="Rhea" id="RHEA:12813"/>
        <dbReference type="ChEBI" id="CHEBI:29985"/>
        <dbReference type="ChEBI" id="CHEBI:29986"/>
        <dbReference type="EC" id="5.1.1.3"/>
    </reaction>
</comment>
<keyword evidence="6 8" id="KW-0961">Cell wall biogenesis/degradation</keyword>
<keyword evidence="3 8" id="KW-0133">Cell shape</keyword>
<evidence type="ECO:0000256" key="5">
    <source>
        <dbReference type="ARBA" id="ARBA00023235"/>
    </source>
</evidence>
<dbReference type="Proteomes" id="UP000245695">
    <property type="component" value="Chromosome 1"/>
</dbReference>
<evidence type="ECO:0000256" key="1">
    <source>
        <dbReference type="ARBA" id="ARBA00001602"/>
    </source>
</evidence>
<feature type="binding site" evidence="8">
    <location>
        <begin position="11"/>
        <end position="12"/>
    </location>
    <ligand>
        <name>substrate</name>
    </ligand>
</feature>
<accession>A0A2P2BV42</accession>
<dbReference type="PANTHER" id="PTHR21198">
    <property type="entry name" value="GLUTAMATE RACEMASE"/>
    <property type="match status" value="1"/>
</dbReference>
<organism evidence="9 10">
    <name type="scientific">Romboutsia hominis</name>
    <dbReference type="NCBI Taxonomy" id="1507512"/>
    <lineage>
        <taxon>Bacteria</taxon>
        <taxon>Bacillati</taxon>
        <taxon>Bacillota</taxon>
        <taxon>Clostridia</taxon>
        <taxon>Peptostreptococcales</taxon>
        <taxon>Peptostreptococcaceae</taxon>
        <taxon>Romboutsia</taxon>
    </lineage>
</organism>
<evidence type="ECO:0000256" key="2">
    <source>
        <dbReference type="ARBA" id="ARBA00013090"/>
    </source>
</evidence>
<dbReference type="HAMAP" id="MF_00258">
    <property type="entry name" value="Glu_racemase"/>
    <property type="match status" value="1"/>
</dbReference>
<comment type="pathway">
    <text evidence="8">Cell wall biogenesis; peptidoglycan biosynthesis.</text>
</comment>
<dbReference type="InterPro" id="IPR033134">
    <property type="entry name" value="Asp/Glu_racemase_AS_2"/>
</dbReference>
<feature type="active site" description="Proton donor/acceptor" evidence="8">
    <location>
        <position position="74"/>
    </location>
</feature>
<keyword evidence="4 8" id="KW-0573">Peptidoglycan synthesis</keyword>
<evidence type="ECO:0000313" key="9">
    <source>
        <dbReference type="EMBL" id="CEI74231.1"/>
    </source>
</evidence>
<keyword evidence="10" id="KW-1185">Reference proteome</keyword>
<name>A0A2P2BV42_9FIRM</name>
<gene>
    <name evidence="8" type="primary">murI</name>
    <name evidence="9" type="ORF">FRIFI_2714</name>
</gene>
<feature type="binding site" evidence="8">
    <location>
        <begin position="186"/>
        <end position="187"/>
    </location>
    <ligand>
        <name>substrate</name>
    </ligand>
</feature>
<evidence type="ECO:0000256" key="6">
    <source>
        <dbReference type="ARBA" id="ARBA00023316"/>
    </source>
</evidence>
<reference evidence="9 10" key="1">
    <citation type="submission" date="2014-09" db="EMBL/GenBank/DDBJ databases">
        <authorList>
            <person name="Hornung B.V."/>
        </authorList>
    </citation>
    <scope>NUCLEOTIDE SEQUENCE [LARGE SCALE GENOMIC DNA]</scope>
    <source>
        <strain evidence="9 10">FRIFI</strain>
    </source>
</reference>
<dbReference type="EMBL" id="LN650648">
    <property type="protein sequence ID" value="CEI74231.1"/>
    <property type="molecule type" value="Genomic_DNA"/>
</dbReference>
<dbReference type="InterPro" id="IPR018187">
    <property type="entry name" value="Asp/Glu_racemase_AS_1"/>
</dbReference>
<dbReference type="PROSITE" id="PS00924">
    <property type="entry name" value="ASP_GLU_RACEMASE_2"/>
    <property type="match status" value="1"/>
</dbReference>
<feature type="binding site" evidence="8">
    <location>
        <begin position="75"/>
        <end position="76"/>
    </location>
    <ligand>
        <name>substrate</name>
    </ligand>
</feature>
<dbReference type="PROSITE" id="PS00923">
    <property type="entry name" value="ASP_GLU_RACEMASE_1"/>
    <property type="match status" value="1"/>
</dbReference>
<evidence type="ECO:0000256" key="3">
    <source>
        <dbReference type="ARBA" id="ARBA00022960"/>
    </source>
</evidence>
<comment type="similarity">
    <text evidence="8">Belongs to the aspartate/glutamate racemases family.</text>
</comment>
<comment type="function">
    <text evidence="8">Provides the (R)-glutamate required for cell wall biosynthesis.</text>
</comment>
<proteinExistence type="inferred from homology"/>
<feature type="binding site" evidence="8">
    <location>
        <begin position="43"/>
        <end position="44"/>
    </location>
    <ligand>
        <name>substrate</name>
    </ligand>
</feature>
<dbReference type="GO" id="GO:0008360">
    <property type="term" value="P:regulation of cell shape"/>
    <property type="evidence" value="ECO:0007669"/>
    <property type="project" value="UniProtKB-KW"/>
</dbReference>
<evidence type="ECO:0000256" key="4">
    <source>
        <dbReference type="ARBA" id="ARBA00022984"/>
    </source>
</evidence>
<dbReference type="InterPro" id="IPR001920">
    <property type="entry name" value="Asp/Glu_race"/>
</dbReference>
<dbReference type="GO" id="GO:0071555">
    <property type="term" value="P:cell wall organization"/>
    <property type="evidence" value="ECO:0007669"/>
    <property type="project" value="UniProtKB-KW"/>
</dbReference>
<sequence>MMSDRPIGVFDSGLGGLTVLKEIMKILPNENIIYFGDTARVPYGPRSKDTVMKYTFQAINFLISKGVKAIVIACNTATARCLKEANEKYDIPIIGVIEAGARTAAYSTKNKIVGVIGTEGTVRSKTYNAEIAKIDKDIKIIDKACNLFVPIVEEGWANTEIARLTAEKYLEELVNEGIDSLVLGCTHYPILKRTIGEYVGEDIKLVNPAKETAMDLKKVLEEEDILRKDGNERAYYEYYVSDIPEKFASIATEFIKRDIDNVNHVEIQKY</sequence>
<dbReference type="InterPro" id="IPR004391">
    <property type="entry name" value="Glu_race"/>
</dbReference>
<protein>
    <recommendedName>
        <fullName evidence="7 8">Glutamate racemase</fullName>
        <ecNumber evidence="2 8">5.1.1.3</ecNumber>
    </recommendedName>
</protein>
<evidence type="ECO:0000313" key="10">
    <source>
        <dbReference type="Proteomes" id="UP000245695"/>
    </source>
</evidence>
<dbReference type="GO" id="GO:0009252">
    <property type="term" value="P:peptidoglycan biosynthetic process"/>
    <property type="evidence" value="ECO:0007669"/>
    <property type="project" value="UniProtKB-UniRule"/>
</dbReference>
<dbReference type="Pfam" id="PF01177">
    <property type="entry name" value="Asp_Glu_race"/>
    <property type="match status" value="1"/>
</dbReference>
<evidence type="ECO:0000256" key="7">
    <source>
        <dbReference type="ARBA" id="ARBA00070053"/>
    </source>
</evidence>
<dbReference type="Gene3D" id="3.40.50.1860">
    <property type="match status" value="2"/>
</dbReference>
<dbReference type="AlphaFoldDB" id="A0A2P2BV42"/>
<dbReference type="KEGG" id="rhom:FRIFI_2714"/>
<dbReference type="NCBIfam" id="TIGR00067">
    <property type="entry name" value="glut_race"/>
    <property type="match status" value="1"/>
</dbReference>
<keyword evidence="5 8" id="KW-0413">Isomerase</keyword>
<dbReference type="InterPro" id="IPR015942">
    <property type="entry name" value="Asp/Glu/hydantoin_racemase"/>
</dbReference>
<feature type="active site" description="Proton donor/acceptor" evidence="8">
    <location>
        <position position="185"/>
    </location>
</feature>
<dbReference type="GO" id="GO:0008881">
    <property type="term" value="F:glutamate racemase activity"/>
    <property type="evidence" value="ECO:0007669"/>
    <property type="project" value="UniProtKB-UniRule"/>
</dbReference>
<dbReference type="PANTHER" id="PTHR21198:SF2">
    <property type="entry name" value="GLUTAMATE RACEMASE"/>
    <property type="match status" value="1"/>
</dbReference>